<keyword evidence="4" id="KW-0963">Cytoplasm</keyword>
<sequence length="1036" mass="118275">MAMEINAIKEALKATTVAENQEHASQYLKEASKMIGFSQILLDLANTNDPAEVEYAVRQAAVIYLKNLVHKCWVVEEEDSSTVKELPLSEQDKTPIRQKIIPSIIHAPEAIRIHLCSCVQYIMRNDFPAHWPGLIEELVALLHTSDGTELHGALLVIHRLCKIFEYKNHKEKVPLVESMKQILPLLKQRMVLLIPDNSQASCLLQNIILKIFYCLIQFSLNIKMISVEEFGNWLSVFLSIVEREIPAECNEEDADSLEDTVYWKCKKWSLKIIARVFERYGSKGQVEEIYSNLPNTTPKNLLCQSSTPFSKMFSHLAEALSQAQIWLIVKPHFEELLRSIIFRLLMHSAEDEQMWDEDPEDYLRCKYDCFEDLHDPSAAAAQLLQAMSRRVGVLQPTLQFVLSNLSPTCSSHEVDSALHMISVLAPLSSRTRSTRRMCKIWSMPMSSQESLIQHIGSPYSNSKILSHLVAALVERLKIAEEELPVKVEAATAIQALINDQEQKVLTLIRPHVKDILMEVLRLISKTQVDELPPVVDSLIENFEEEVIPVAYDVAVELVNIFNKLAGTNEEDQETMTEDNSVTIMGVLTTMETVLCLIEDHEEIVKRVEPVIRGCIVSIFENYCSNYFDESLSLTQTLISVSISPEMWYVYELIYKAFVEEGTSFFVDCMPAIHNFLTIDTEAFLSVPTRAQWLLEMCEKTLQDKEAGEEAQIHAAKLFEVFIIQCQGRAEHFLPGILQLSLNCLQGAEQENATDLRSQILVVFISVLYTTNIDYFRNLLSQLKPQVDFDWFTRAVLTNKEHFNGVHDRKMVLYFMCRLLAFQQSHVIPEGQNDQKLIMDFCLNHFDGLQKSIKAMAENRADSDSDESSEDDADDDRMNDELKDSDDDLDEGTLEYLESLQRKGRKKRNSSNMNSVGDGVHEEFDEFRSDSDDSEEYHNFVEETEVESYTTLLDAEEGGLNVFLDFKKIFQEVQTNNPPLFNALIAGLDQTKSEELQKLLTVCTQQENLDHSKKVEQQGGYKFNPETALPNNFSFAN</sequence>
<evidence type="ECO:0000256" key="4">
    <source>
        <dbReference type="ARBA" id="ARBA00022490"/>
    </source>
</evidence>
<dbReference type="InterPro" id="IPR001494">
    <property type="entry name" value="Importin-beta_N"/>
</dbReference>
<dbReference type="PANTHER" id="PTHR10997:SF18">
    <property type="entry name" value="D-IMPORTIN 7_RANBP7"/>
    <property type="match status" value="1"/>
</dbReference>
<keyword evidence="3" id="KW-0813">Transport</keyword>
<keyword evidence="9" id="KW-1185">Reference proteome</keyword>
<evidence type="ECO:0000313" key="10">
    <source>
        <dbReference type="WBParaSite" id="jg19184"/>
    </source>
</evidence>
<dbReference type="SUPFAM" id="SSF48371">
    <property type="entry name" value="ARM repeat"/>
    <property type="match status" value="1"/>
</dbReference>
<dbReference type="SMART" id="SM00913">
    <property type="entry name" value="IBN_N"/>
    <property type="match status" value="1"/>
</dbReference>
<dbReference type="GO" id="GO:0031267">
    <property type="term" value="F:small GTPase binding"/>
    <property type="evidence" value="ECO:0007669"/>
    <property type="project" value="InterPro"/>
</dbReference>
<keyword evidence="6" id="KW-0539">Nucleus</keyword>
<accession>A0A915DG54</accession>
<feature type="compositionally biased region" description="Acidic residues" evidence="7">
    <location>
        <begin position="863"/>
        <end position="892"/>
    </location>
</feature>
<dbReference type="InterPro" id="IPR016024">
    <property type="entry name" value="ARM-type_fold"/>
</dbReference>
<comment type="subcellular location">
    <subcellularLocation>
        <location evidence="2">Cytoplasm</location>
    </subcellularLocation>
    <subcellularLocation>
        <location evidence="1">Nucleus</location>
    </subcellularLocation>
</comment>
<dbReference type="WBParaSite" id="jg19184">
    <property type="protein sequence ID" value="jg19184"/>
    <property type="gene ID" value="jg19184"/>
</dbReference>
<evidence type="ECO:0000259" key="8">
    <source>
        <dbReference type="PROSITE" id="PS50166"/>
    </source>
</evidence>
<dbReference type="Gene3D" id="1.25.10.10">
    <property type="entry name" value="Leucine-rich Repeat Variant"/>
    <property type="match status" value="1"/>
</dbReference>
<organism evidence="9 10">
    <name type="scientific">Ditylenchus dipsaci</name>
    <dbReference type="NCBI Taxonomy" id="166011"/>
    <lineage>
        <taxon>Eukaryota</taxon>
        <taxon>Metazoa</taxon>
        <taxon>Ecdysozoa</taxon>
        <taxon>Nematoda</taxon>
        <taxon>Chromadorea</taxon>
        <taxon>Rhabditida</taxon>
        <taxon>Tylenchina</taxon>
        <taxon>Tylenchomorpha</taxon>
        <taxon>Sphaerularioidea</taxon>
        <taxon>Anguinidae</taxon>
        <taxon>Anguininae</taxon>
        <taxon>Ditylenchus</taxon>
    </lineage>
</organism>
<evidence type="ECO:0000313" key="9">
    <source>
        <dbReference type="Proteomes" id="UP000887574"/>
    </source>
</evidence>
<feature type="domain" description="Importin N-terminal" evidence="8">
    <location>
        <begin position="24"/>
        <end position="106"/>
    </location>
</feature>
<dbReference type="GO" id="GO:0005829">
    <property type="term" value="C:cytosol"/>
    <property type="evidence" value="ECO:0007669"/>
    <property type="project" value="TreeGrafter"/>
</dbReference>
<feature type="region of interest" description="Disordered" evidence="7">
    <location>
        <begin position="856"/>
        <end position="936"/>
    </location>
</feature>
<proteinExistence type="predicted"/>
<keyword evidence="5" id="KW-0653">Protein transport</keyword>
<reference evidence="10" key="1">
    <citation type="submission" date="2022-11" db="UniProtKB">
        <authorList>
            <consortium name="WormBaseParasite"/>
        </authorList>
    </citation>
    <scope>IDENTIFICATION</scope>
</reference>
<evidence type="ECO:0000256" key="2">
    <source>
        <dbReference type="ARBA" id="ARBA00004496"/>
    </source>
</evidence>
<evidence type="ECO:0000256" key="3">
    <source>
        <dbReference type="ARBA" id="ARBA00022448"/>
    </source>
</evidence>
<dbReference type="PROSITE" id="PS50166">
    <property type="entry name" value="IMPORTIN_B_NT"/>
    <property type="match status" value="1"/>
</dbReference>
<dbReference type="InterPro" id="IPR011989">
    <property type="entry name" value="ARM-like"/>
</dbReference>
<feature type="compositionally biased region" description="Basic and acidic residues" evidence="7">
    <location>
        <begin position="918"/>
        <end position="936"/>
    </location>
</feature>
<dbReference type="AlphaFoldDB" id="A0A915DG54"/>
<dbReference type="GO" id="GO:0005635">
    <property type="term" value="C:nuclear envelope"/>
    <property type="evidence" value="ECO:0007669"/>
    <property type="project" value="TreeGrafter"/>
</dbReference>
<protein>
    <submittedName>
        <fullName evidence="10">Importin N-terminal domain-containing protein</fullName>
    </submittedName>
</protein>
<dbReference type="PANTHER" id="PTHR10997">
    <property type="entry name" value="IMPORTIN-7, 8, 11"/>
    <property type="match status" value="1"/>
</dbReference>
<name>A0A915DG54_9BILA</name>
<evidence type="ECO:0000256" key="7">
    <source>
        <dbReference type="SAM" id="MobiDB-lite"/>
    </source>
</evidence>
<dbReference type="Proteomes" id="UP000887574">
    <property type="component" value="Unplaced"/>
</dbReference>
<evidence type="ECO:0000256" key="6">
    <source>
        <dbReference type="ARBA" id="ARBA00023242"/>
    </source>
</evidence>
<dbReference type="Pfam" id="PF03810">
    <property type="entry name" value="IBN_N"/>
    <property type="match status" value="1"/>
</dbReference>
<evidence type="ECO:0000256" key="5">
    <source>
        <dbReference type="ARBA" id="ARBA00022927"/>
    </source>
</evidence>
<dbReference type="GO" id="GO:0006606">
    <property type="term" value="P:protein import into nucleus"/>
    <property type="evidence" value="ECO:0007669"/>
    <property type="project" value="TreeGrafter"/>
</dbReference>
<evidence type="ECO:0000256" key="1">
    <source>
        <dbReference type="ARBA" id="ARBA00004123"/>
    </source>
</evidence>